<dbReference type="Proteomes" id="UP000244956">
    <property type="component" value="Unassembled WGS sequence"/>
</dbReference>
<protein>
    <submittedName>
        <fullName evidence="2">Uncharacterized protein</fullName>
    </submittedName>
</protein>
<reference evidence="2 3" key="1">
    <citation type="submission" date="2018-05" db="EMBL/GenBank/DDBJ databases">
        <title>Marinilabilia rubrum sp. nov., isolated from saltern sediment.</title>
        <authorList>
            <person name="Zhang R."/>
        </authorList>
    </citation>
    <scope>NUCLEOTIDE SEQUENCE [LARGE SCALE GENOMIC DNA]</scope>
    <source>
        <strain evidence="2 3">WTE16</strain>
    </source>
</reference>
<sequence>MTKKSHFLNNALPGTKLVNIKILNRAFYAIQHTAFIKHKRRGSKKVIPNSNKTDTYRAK</sequence>
<dbReference type="AlphaFoldDB" id="A0A2U2B8M2"/>
<feature type="region of interest" description="Disordered" evidence="1">
    <location>
        <begin position="39"/>
        <end position="59"/>
    </location>
</feature>
<evidence type="ECO:0000256" key="1">
    <source>
        <dbReference type="SAM" id="MobiDB-lite"/>
    </source>
</evidence>
<dbReference type="EMBL" id="QEWP01000007">
    <property type="protein sequence ID" value="PWD99407.1"/>
    <property type="molecule type" value="Genomic_DNA"/>
</dbReference>
<name>A0A2U2B8M2_9BACT</name>
<comment type="caution">
    <text evidence="2">The sequence shown here is derived from an EMBL/GenBank/DDBJ whole genome shotgun (WGS) entry which is preliminary data.</text>
</comment>
<evidence type="ECO:0000313" key="3">
    <source>
        <dbReference type="Proteomes" id="UP000244956"/>
    </source>
</evidence>
<proteinExistence type="predicted"/>
<organism evidence="2 3">
    <name type="scientific">Marinilabilia rubra</name>
    <dbReference type="NCBI Taxonomy" id="2162893"/>
    <lineage>
        <taxon>Bacteria</taxon>
        <taxon>Pseudomonadati</taxon>
        <taxon>Bacteroidota</taxon>
        <taxon>Bacteroidia</taxon>
        <taxon>Marinilabiliales</taxon>
        <taxon>Marinilabiliaceae</taxon>
        <taxon>Marinilabilia</taxon>
    </lineage>
</organism>
<keyword evidence="3" id="KW-1185">Reference proteome</keyword>
<evidence type="ECO:0000313" key="2">
    <source>
        <dbReference type="EMBL" id="PWD99407.1"/>
    </source>
</evidence>
<accession>A0A2U2B8M2</accession>
<gene>
    <name evidence="2" type="ORF">DDZ16_10385</name>
</gene>